<dbReference type="Proteomes" id="UP000076502">
    <property type="component" value="Unassembled WGS sequence"/>
</dbReference>
<proteinExistence type="predicted"/>
<evidence type="ECO:0000313" key="1">
    <source>
        <dbReference type="EMBL" id="KZC04419.1"/>
    </source>
</evidence>
<organism evidence="1 2">
    <name type="scientific">Dufourea novaeangliae</name>
    <name type="common">Sweat bee</name>
    <dbReference type="NCBI Taxonomy" id="178035"/>
    <lineage>
        <taxon>Eukaryota</taxon>
        <taxon>Metazoa</taxon>
        <taxon>Ecdysozoa</taxon>
        <taxon>Arthropoda</taxon>
        <taxon>Hexapoda</taxon>
        <taxon>Insecta</taxon>
        <taxon>Pterygota</taxon>
        <taxon>Neoptera</taxon>
        <taxon>Endopterygota</taxon>
        <taxon>Hymenoptera</taxon>
        <taxon>Apocrita</taxon>
        <taxon>Aculeata</taxon>
        <taxon>Apoidea</taxon>
        <taxon>Anthophila</taxon>
        <taxon>Halictidae</taxon>
        <taxon>Rophitinae</taxon>
        <taxon>Dufourea</taxon>
    </lineage>
</organism>
<keyword evidence="2" id="KW-1185">Reference proteome</keyword>
<gene>
    <name evidence="1" type="ORF">WN55_02782</name>
</gene>
<name>A0A154NXM8_DUFNO</name>
<evidence type="ECO:0000313" key="2">
    <source>
        <dbReference type="Proteomes" id="UP000076502"/>
    </source>
</evidence>
<sequence>MERLEKPPDDLVNEIHTGQGELEERTGREGVLASESLTLWKDSIRKVGLQMLFEGCSRMSSEALGSISLKNPRGPCKEYPRVSEDLGRNSAEDLRFPWKDLLKNPDRSLKSTSQIIVEGILRYASRVLFKEFLKVHSDSSPSRPKLCSEELLQGIPLAEERTSQMIQEALRGTS</sequence>
<dbReference type="AlphaFoldDB" id="A0A154NXM8"/>
<accession>A0A154NXM8</accession>
<reference evidence="1 2" key="1">
    <citation type="submission" date="2015-07" db="EMBL/GenBank/DDBJ databases">
        <title>The genome of Dufourea novaeangliae.</title>
        <authorList>
            <person name="Pan H."/>
            <person name="Kapheim K."/>
        </authorList>
    </citation>
    <scope>NUCLEOTIDE SEQUENCE [LARGE SCALE GENOMIC DNA]</scope>
    <source>
        <strain evidence="1">0120121106</strain>
        <tissue evidence="1">Whole body</tissue>
    </source>
</reference>
<protein>
    <submittedName>
        <fullName evidence="1">Uncharacterized protein</fullName>
    </submittedName>
</protein>
<dbReference type="EMBL" id="KQ434778">
    <property type="protein sequence ID" value="KZC04419.1"/>
    <property type="molecule type" value="Genomic_DNA"/>
</dbReference>